<dbReference type="Proteomes" id="UP000268014">
    <property type="component" value="Unassembled WGS sequence"/>
</dbReference>
<dbReference type="AlphaFoldDB" id="A0A0N4X3Z7"/>
<dbReference type="EMBL" id="UZAF01021030">
    <property type="protein sequence ID" value="VDO74927.1"/>
    <property type="molecule type" value="Genomic_DNA"/>
</dbReference>
<name>A0A0N4X3Z7_HAEPC</name>
<keyword evidence="3" id="KW-1185">Reference proteome</keyword>
<protein>
    <submittedName>
        <fullName evidence="2 4">Uncharacterized protein</fullName>
    </submittedName>
</protein>
<dbReference type="WBParaSite" id="HPLM_0001908901-mRNA-1">
    <property type="protein sequence ID" value="HPLM_0001908901-mRNA-1"/>
    <property type="gene ID" value="HPLM_0001908901"/>
</dbReference>
<evidence type="ECO:0000313" key="4">
    <source>
        <dbReference type="WBParaSite" id="HPLM_0001908901-mRNA-1"/>
    </source>
</evidence>
<evidence type="ECO:0000313" key="2">
    <source>
        <dbReference type="EMBL" id="VDO74927.1"/>
    </source>
</evidence>
<feature type="region of interest" description="Disordered" evidence="1">
    <location>
        <begin position="83"/>
        <end position="106"/>
    </location>
</feature>
<reference evidence="4" key="1">
    <citation type="submission" date="2017-02" db="UniProtKB">
        <authorList>
            <consortium name="WormBaseParasite"/>
        </authorList>
    </citation>
    <scope>IDENTIFICATION</scope>
</reference>
<accession>A0A0N4X3Z7</accession>
<feature type="compositionally biased region" description="Low complexity" evidence="1">
    <location>
        <begin position="90"/>
        <end position="104"/>
    </location>
</feature>
<reference evidence="2 3" key="2">
    <citation type="submission" date="2018-11" db="EMBL/GenBank/DDBJ databases">
        <authorList>
            <consortium name="Pathogen Informatics"/>
        </authorList>
    </citation>
    <scope>NUCLEOTIDE SEQUENCE [LARGE SCALE GENOMIC DNA]</scope>
    <source>
        <strain evidence="2 3">MHpl1</strain>
    </source>
</reference>
<evidence type="ECO:0000313" key="3">
    <source>
        <dbReference type="Proteomes" id="UP000268014"/>
    </source>
</evidence>
<organism evidence="4">
    <name type="scientific">Haemonchus placei</name>
    <name type="common">Barber's pole worm</name>
    <dbReference type="NCBI Taxonomy" id="6290"/>
    <lineage>
        <taxon>Eukaryota</taxon>
        <taxon>Metazoa</taxon>
        <taxon>Ecdysozoa</taxon>
        <taxon>Nematoda</taxon>
        <taxon>Chromadorea</taxon>
        <taxon>Rhabditida</taxon>
        <taxon>Rhabditina</taxon>
        <taxon>Rhabditomorpha</taxon>
        <taxon>Strongyloidea</taxon>
        <taxon>Trichostrongylidae</taxon>
        <taxon>Haemonchus</taxon>
    </lineage>
</organism>
<evidence type="ECO:0000256" key="1">
    <source>
        <dbReference type="SAM" id="MobiDB-lite"/>
    </source>
</evidence>
<gene>
    <name evidence="2" type="ORF">HPLM_LOCUS19081</name>
</gene>
<proteinExistence type="predicted"/>
<sequence length="154" mass="16955">MTKLDKLAVRVVKRVAETTDVTADDGGNRAIIEALQKPYVRLLALKQKLFTGTVIFQAGAEEGHNLLDEAVIDGGLPREQIEKTSDVAESSGKSGVSFSSPQSSKRTPKKVLSTYLWIHLKNPFRHSMVQLTMIEGDLIRNGSATTRTRGQFDE</sequence>